<feature type="domain" description="LysM" evidence="1">
    <location>
        <begin position="58"/>
        <end position="102"/>
    </location>
</feature>
<dbReference type="PROSITE" id="PS51257">
    <property type="entry name" value="PROKAR_LIPOPROTEIN"/>
    <property type="match status" value="1"/>
</dbReference>
<dbReference type="InterPro" id="IPR011055">
    <property type="entry name" value="Dup_hybrid_motif"/>
</dbReference>
<dbReference type="Pfam" id="PF01476">
    <property type="entry name" value="LysM"/>
    <property type="match status" value="1"/>
</dbReference>
<dbReference type="Gene3D" id="3.10.350.10">
    <property type="entry name" value="LysM domain"/>
    <property type="match status" value="1"/>
</dbReference>
<keyword evidence="2" id="KW-0449">Lipoprotein</keyword>
<dbReference type="InterPro" id="IPR018392">
    <property type="entry name" value="LysM"/>
</dbReference>
<dbReference type="PROSITE" id="PS51782">
    <property type="entry name" value="LYSM"/>
    <property type="match status" value="1"/>
</dbReference>
<proteinExistence type="predicted"/>
<dbReference type="Gene3D" id="2.70.70.10">
    <property type="entry name" value="Glucose Permease (Domain IIA)"/>
    <property type="match status" value="1"/>
</dbReference>
<dbReference type="AlphaFoldDB" id="A0A6J5DDD2"/>
<dbReference type="SMART" id="SM00257">
    <property type="entry name" value="LysM"/>
    <property type="match status" value="1"/>
</dbReference>
<dbReference type="Proteomes" id="UP000494330">
    <property type="component" value="Unassembled WGS sequence"/>
</dbReference>
<dbReference type="RefSeq" id="WP_031400645.1">
    <property type="nucleotide sequence ID" value="NZ_CABVQD010000001.1"/>
</dbReference>
<name>A0A6J5DDD2_9BURK</name>
<sequence>MRETFPIHDALTRWLPPAALVAAAIALTGCTLTPWTDTWQPARQPAPSSAATPGVIAGYYRVNPGDTLASIANAYGQRVQDVAGWNHMAPADAVYPGQVLRVAPPAVAAAPPGQPPAAAAQPGSLAWPATGVVAAPFSAGKTRGIVIAASGPDHSVRAAAAGRVVYAGSGVKAYGPLVILKHENGLITAYGHNDKLLVNEGDAVRQGQPVAEMGIDASGRSTFEFEVRQNGKVVDPMNFLPRNGG</sequence>
<dbReference type="GO" id="GO:0004222">
    <property type="term" value="F:metalloendopeptidase activity"/>
    <property type="evidence" value="ECO:0007669"/>
    <property type="project" value="TreeGrafter"/>
</dbReference>
<accession>A0A6J5DDD2</accession>
<dbReference type="CDD" id="cd00118">
    <property type="entry name" value="LysM"/>
    <property type="match status" value="1"/>
</dbReference>
<organism evidence="2 3">
    <name type="scientific">Burkholderia paludis</name>
    <dbReference type="NCBI Taxonomy" id="1506587"/>
    <lineage>
        <taxon>Bacteria</taxon>
        <taxon>Pseudomonadati</taxon>
        <taxon>Pseudomonadota</taxon>
        <taxon>Betaproteobacteria</taxon>
        <taxon>Burkholderiales</taxon>
        <taxon>Burkholderiaceae</taxon>
        <taxon>Burkholderia</taxon>
        <taxon>Burkholderia cepacia complex</taxon>
    </lineage>
</organism>
<evidence type="ECO:0000313" key="3">
    <source>
        <dbReference type="Proteomes" id="UP000494330"/>
    </source>
</evidence>
<dbReference type="InterPro" id="IPR016047">
    <property type="entry name" value="M23ase_b-sheet_dom"/>
</dbReference>
<gene>
    <name evidence="2" type="ORF">BPA30113_00056</name>
</gene>
<dbReference type="Pfam" id="PF01551">
    <property type="entry name" value="Peptidase_M23"/>
    <property type="match status" value="1"/>
</dbReference>
<protein>
    <submittedName>
        <fullName evidence="2">Putative lipoprotein</fullName>
    </submittedName>
</protein>
<dbReference type="EMBL" id="CABVQD010000001">
    <property type="protein sequence ID" value="VWB07866.1"/>
    <property type="molecule type" value="Genomic_DNA"/>
</dbReference>
<evidence type="ECO:0000313" key="2">
    <source>
        <dbReference type="EMBL" id="VWB07866.1"/>
    </source>
</evidence>
<dbReference type="PANTHER" id="PTHR21666">
    <property type="entry name" value="PEPTIDASE-RELATED"/>
    <property type="match status" value="1"/>
</dbReference>
<dbReference type="CDD" id="cd12797">
    <property type="entry name" value="M23_peptidase"/>
    <property type="match status" value="1"/>
</dbReference>
<dbReference type="PANTHER" id="PTHR21666:SF270">
    <property type="entry name" value="MUREIN HYDROLASE ACTIVATOR ENVC"/>
    <property type="match status" value="1"/>
</dbReference>
<dbReference type="SUPFAM" id="SSF51261">
    <property type="entry name" value="Duplicated hybrid motif"/>
    <property type="match status" value="1"/>
</dbReference>
<reference evidence="2 3" key="1">
    <citation type="submission" date="2019-09" db="EMBL/GenBank/DDBJ databases">
        <authorList>
            <person name="Depoorter E."/>
        </authorList>
    </citation>
    <scope>NUCLEOTIDE SEQUENCE [LARGE SCALE GENOMIC DNA]</scope>
    <source>
        <strain evidence="2">LMG 30113</strain>
    </source>
</reference>
<keyword evidence="3" id="KW-1185">Reference proteome</keyword>
<evidence type="ECO:0000259" key="1">
    <source>
        <dbReference type="PROSITE" id="PS51782"/>
    </source>
</evidence>
<dbReference type="InterPro" id="IPR036779">
    <property type="entry name" value="LysM_dom_sf"/>
</dbReference>
<dbReference type="InterPro" id="IPR050570">
    <property type="entry name" value="Cell_wall_metabolism_enzyme"/>
</dbReference>